<dbReference type="InterPro" id="IPR005127">
    <property type="entry name" value="Giardia_VSP"/>
</dbReference>
<accession>V6TSG2</accession>
<dbReference type="OrthoDB" id="300641at2759"/>
<dbReference type="VEuPathDB" id="GiardiaDB:QR46_4956"/>
<dbReference type="VEuPathDB" id="GiardiaDB:GL50581_780"/>
<protein>
    <submittedName>
        <fullName evidence="2">Variant-specific surface protein</fullName>
    </submittedName>
</protein>
<dbReference type="PANTHER" id="PTHR23275">
    <property type="entry name" value="CABRIOLET.-RELATED"/>
    <property type="match status" value="1"/>
</dbReference>
<gene>
    <name evidence="2" type="ORF">GSB_155350</name>
</gene>
<organism evidence="2 3">
    <name type="scientific">Giardia intestinalis</name>
    <name type="common">Giardia lamblia</name>
    <dbReference type="NCBI Taxonomy" id="5741"/>
    <lineage>
        <taxon>Eukaryota</taxon>
        <taxon>Metamonada</taxon>
        <taxon>Diplomonadida</taxon>
        <taxon>Hexamitidae</taxon>
        <taxon>Giardiinae</taxon>
        <taxon>Giardia</taxon>
    </lineage>
</organism>
<dbReference type="InterPro" id="IPR052798">
    <property type="entry name" value="Giardia_VSA"/>
</dbReference>
<reference evidence="3" key="1">
    <citation type="submission" date="2012-02" db="EMBL/GenBank/DDBJ databases">
        <title>Genome sequencing of Giardia lamblia Genotypes A2 and B isolates (DH and GS) and comparative analysis with the genomes of Genotypes A1 and E (WB and Pig).</title>
        <authorList>
            <person name="Adam R."/>
            <person name="Dahlstrom E."/>
            <person name="Martens C."/>
            <person name="Bruno D."/>
            <person name="Barbian K."/>
            <person name="Porcella S.F."/>
            <person name="Nash T."/>
        </authorList>
    </citation>
    <scope>NUCLEOTIDE SEQUENCE</scope>
    <source>
        <strain evidence="3">GS</strain>
    </source>
</reference>
<proteinExistence type="predicted"/>
<dbReference type="Gene3D" id="2.10.220.10">
    <property type="entry name" value="Hormone Receptor, Insulin-like Growth Factor Receptor 1, Chain A, domain 2"/>
    <property type="match status" value="3"/>
</dbReference>
<dbReference type="Proteomes" id="UP000018040">
    <property type="component" value="Unassembled WGS sequence"/>
</dbReference>
<comment type="caution">
    <text evidence="2">The sequence shown here is derived from an EMBL/GenBank/DDBJ whole genome shotgun (WGS) entry which is preliminary data.</text>
</comment>
<dbReference type="PANTHER" id="PTHR23275:SF100">
    <property type="entry name" value="EGF-LIKE DOMAIN-CONTAINING PROTEIN"/>
    <property type="match status" value="1"/>
</dbReference>
<dbReference type="VEuPathDB" id="GiardiaDB:GL50581_311"/>
<feature type="domain" description="EGF-like" evidence="1">
    <location>
        <begin position="238"/>
        <end position="273"/>
    </location>
</feature>
<feature type="non-terminal residue" evidence="2">
    <location>
        <position position="1"/>
    </location>
</feature>
<evidence type="ECO:0000313" key="3">
    <source>
        <dbReference type="Proteomes" id="UP000018040"/>
    </source>
</evidence>
<dbReference type="InterPro" id="IPR009030">
    <property type="entry name" value="Growth_fac_rcpt_cys_sf"/>
</dbReference>
<feature type="domain" description="EGF-like" evidence="1">
    <location>
        <begin position="78"/>
        <end position="107"/>
    </location>
</feature>
<dbReference type="EMBL" id="AHHH01000385">
    <property type="protein sequence ID" value="ESU39965.1"/>
    <property type="molecule type" value="Genomic_DNA"/>
</dbReference>
<feature type="domain" description="EGF-like" evidence="1">
    <location>
        <begin position="274"/>
        <end position="314"/>
    </location>
</feature>
<dbReference type="CDD" id="cd00064">
    <property type="entry name" value="FU"/>
    <property type="match status" value="1"/>
</dbReference>
<reference evidence="2 3" key="2">
    <citation type="journal article" date="2013" name="Genome Biol. Evol.">
        <title>Genome sequencing of Giardia lamblia genotypes A2 and B isolates (DH and GS) and comparative analysis with the genomes of genotypes A1 and E (WB and Pig).</title>
        <authorList>
            <person name="Adam R.D."/>
            <person name="Dahlstrom E.W."/>
            <person name="Martens C.A."/>
            <person name="Bruno D.P."/>
            <person name="Barbian K.D."/>
            <person name="Ricklefs S.M."/>
            <person name="Hernandez M.M."/>
            <person name="Narla N.P."/>
            <person name="Patel R.B."/>
            <person name="Porcella S.F."/>
            <person name="Nash T.E."/>
        </authorList>
    </citation>
    <scope>NUCLEOTIDE SEQUENCE [LARGE SCALE GENOMIC DNA]</scope>
    <source>
        <strain evidence="2 3">GS</strain>
    </source>
</reference>
<dbReference type="AlphaFoldDB" id="V6TSG2"/>
<feature type="domain" description="EGF-like" evidence="1">
    <location>
        <begin position="494"/>
        <end position="524"/>
    </location>
</feature>
<dbReference type="SMART" id="SM00261">
    <property type="entry name" value="FU"/>
    <property type="match status" value="3"/>
</dbReference>
<dbReference type="SUPFAM" id="SSF57184">
    <property type="entry name" value="Growth factor receptor domain"/>
    <property type="match status" value="3"/>
</dbReference>
<sequence>VHCVHGTLVDALRCCTSRTLRCSGMHGVTEVEGLCGAMGVLEGVGGGLWGGELQHTGEATACSACQDGYYKAGNVCTPCTDTCATCTAADTCTSCPEGKYLNGNQCVAKGSCGADKYEDDDSMTCAACSTLNGCTACALGDTGKPQCSACGASNKLKVELDGTITCVAEAQCATNGQEGTHFMDKANSVCVLCGNVTGSGTDQGIDNCMTCTRTGSDKPVCNTCKEGYYLDSDGSCKVCTGANCATCSKDDLTKCSTCKPGYFKQGDSPGTCTPCDDADSGIPGCAACTFSSSLTCNSCKANYKASGTGSVTCTKVCEDDSACGGTAGSCGAIVVGGDGNMKYYCSLCGESGKVPIDGKCVDKTSSANGNICDRGVCTSCTANYFLYMGGCYKVDTEPGSLMCSKATTAGVCETPNANSRYFAVPGAKVTDQSVLGCGNPLGVALSDTNAYVGVEDCRTCTAPSETSPTGMAAAKCTACDEGKVLTSSGYGCVTCDIAGCSTCRADNMCETCSDGYRLEGDACVRTGGNLSTGAIAGMSVTKSSYALCY</sequence>
<dbReference type="InterPro" id="IPR000742">
    <property type="entry name" value="EGF"/>
</dbReference>
<name>V6TSG2_GIAIN</name>
<evidence type="ECO:0000259" key="1">
    <source>
        <dbReference type="SMART" id="SM00181"/>
    </source>
</evidence>
<feature type="domain" description="EGF-like" evidence="1">
    <location>
        <begin position="192"/>
        <end position="237"/>
    </location>
</feature>
<evidence type="ECO:0000313" key="2">
    <source>
        <dbReference type="EMBL" id="ESU39965.1"/>
    </source>
</evidence>
<dbReference type="VEuPathDB" id="GiardiaDB:GL50803_0050028"/>
<dbReference type="InterPro" id="IPR006212">
    <property type="entry name" value="Furin_repeat"/>
</dbReference>
<dbReference type="Pfam" id="PF03302">
    <property type="entry name" value="VSP"/>
    <property type="match status" value="1"/>
</dbReference>
<dbReference type="SMART" id="SM00181">
    <property type="entry name" value="EGF"/>
    <property type="match status" value="5"/>
</dbReference>